<dbReference type="Proteomes" id="UP000315673">
    <property type="component" value="Chromosome"/>
</dbReference>
<dbReference type="InterPro" id="IPR011330">
    <property type="entry name" value="Glyco_hydro/deAcase_b/a-brl"/>
</dbReference>
<dbReference type="KEGG" id="spai:FPZ24_08010"/>
<keyword evidence="2" id="KW-1185">Reference proteome</keyword>
<organism evidence="1 2">
    <name type="scientific">Sphingomonas panacisoli</name>
    <dbReference type="NCBI Taxonomy" id="1813879"/>
    <lineage>
        <taxon>Bacteria</taxon>
        <taxon>Pseudomonadati</taxon>
        <taxon>Pseudomonadota</taxon>
        <taxon>Alphaproteobacteria</taxon>
        <taxon>Sphingomonadales</taxon>
        <taxon>Sphingomonadaceae</taxon>
        <taxon>Sphingomonas</taxon>
    </lineage>
</organism>
<dbReference type="RefSeq" id="WP_146570866.1">
    <property type="nucleotide sequence ID" value="NZ_CP042306.1"/>
</dbReference>
<dbReference type="GO" id="GO:0005975">
    <property type="term" value="P:carbohydrate metabolic process"/>
    <property type="evidence" value="ECO:0007669"/>
    <property type="project" value="InterPro"/>
</dbReference>
<reference evidence="1 2" key="1">
    <citation type="submission" date="2019-07" db="EMBL/GenBank/DDBJ databases">
        <title>Full genome sequence of Sphingomonas sp. 4R-6-7(HKS19).</title>
        <authorList>
            <person name="Im W.-T."/>
        </authorList>
    </citation>
    <scope>NUCLEOTIDE SEQUENCE [LARGE SCALE GENOMIC DNA]</scope>
    <source>
        <strain evidence="1 2">HKS19</strain>
    </source>
</reference>
<dbReference type="OrthoDB" id="9771584at2"/>
<protein>
    <submittedName>
        <fullName evidence="1">WalW protein</fullName>
    </submittedName>
</protein>
<name>A0A5B8LHY5_9SPHN</name>
<evidence type="ECO:0000313" key="2">
    <source>
        <dbReference type="Proteomes" id="UP000315673"/>
    </source>
</evidence>
<dbReference type="AlphaFoldDB" id="A0A5B8LHY5"/>
<dbReference type="SUPFAM" id="SSF88713">
    <property type="entry name" value="Glycoside hydrolase/deacetylase"/>
    <property type="match status" value="1"/>
</dbReference>
<gene>
    <name evidence="1" type="ORF">FPZ24_08010</name>
</gene>
<evidence type="ECO:0000313" key="1">
    <source>
        <dbReference type="EMBL" id="QDZ07429.1"/>
    </source>
</evidence>
<proteinExistence type="predicted"/>
<sequence>MTRESLPAGFRPRQPAPADLIAWPADFGTRFVVFVDVEEEFDWARPLSRDNRSVEAVAALPGAHARFAAAGVPLALMIDDPVATDARAIDLIAPLLTGGSVAGAQLHPWVTPPFDEELSPRNSFVGNLPRDQEAAKIDALTDAIAAAFGTRPTAYRAGRYGIGPATFELLAERGYRLDSSMRPGFDYAHEGGPDFSAFGNHAFRIGSLIELPSTTVFTGLARGVGKGLYRAAGRVPKGRGLLARTGLLQRIPLTPEGIPIAEALEAIRVAVGEGVRVLNFAFHSPSLTPGHTPYVRDDGDLATFWAWWDRVLAELDRLGVRPCGLAELIDAAG</sequence>
<dbReference type="EMBL" id="CP042306">
    <property type="protein sequence ID" value="QDZ07429.1"/>
    <property type="molecule type" value="Genomic_DNA"/>
</dbReference>
<dbReference type="CDD" id="cd10935">
    <property type="entry name" value="CE4_WalW"/>
    <property type="match status" value="1"/>
</dbReference>
<accession>A0A5B8LHY5</accession>
<dbReference type="Gene3D" id="3.20.20.370">
    <property type="entry name" value="Glycoside hydrolase/deacetylase"/>
    <property type="match status" value="1"/>
</dbReference>